<dbReference type="SMART" id="SM00304">
    <property type="entry name" value="HAMP"/>
    <property type="match status" value="1"/>
</dbReference>
<keyword evidence="9" id="KW-0418">Kinase</keyword>
<keyword evidence="2" id="KW-1003">Cell membrane</keyword>
<evidence type="ECO:0000313" key="10">
    <source>
        <dbReference type="Proteomes" id="UP001589818"/>
    </source>
</evidence>
<keyword evidence="7" id="KW-0812">Transmembrane</keyword>
<dbReference type="InterPro" id="IPR050640">
    <property type="entry name" value="Bact_2-comp_sensor_kinase"/>
</dbReference>
<keyword evidence="7" id="KW-1133">Transmembrane helix</keyword>
<evidence type="ECO:0000256" key="5">
    <source>
        <dbReference type="ARBA" id="ARBA00023136"/>
    </source>
</evidence>
<feature type="region of interest" description="Disordered" evidence="6">
    <location>
        <begin position="508"/>
        <end position="538"/>
    </location>
</feature>
<dbReference type="Gene3D" id="3.30.565.10">
    <property type="entry name" value="Histidine kinase-like ATPase, C-terminal domain"/>
    <property type="match status" value="1"/>
</dbReference>
<feature type="transmembrane region" description="Helical" evidence="7">
    <location>
        <begin position="281"/>
        <end position="302"/>
    </location>
</feature>
<evidence type="ECO:0000256" key="1">
    <source>
        <dbReference type="ARBA" id="ARBA00004651"/>
    </source>
</evidence>
<dbReference type="RefSeq" id="WP_204821362.1">
    <property type="nucleotide sequence ID" value="NZ_JANHOF010000012.1"/>
</dbReference>
<evidence type="ECO:0000256" key="2">
    <source>
        <dbReference type="ARBA" id="ARBA00022475"/>
    </source>
</evidence>
<sequence length="578" mass="65676">MTIRLIQTIRSRLLYKMLIIYSILTLVPLAIVSTAYYVRSDQLLEKKDTEAVQQNLNETASRIDTWLYEVRKRLSELGQQESILSLLAMDAREGTDAADGDRRRLEAAASELMQSELEQARNQVGDFIDHIYLISKAGNIYATDESKRLQYVEAFRLLPFEFKGVPQWAFFTDHKRMACDLKLYAEGAKMTTDTEIGMLVLTVDPVKASQMYETYESGTFYIANSDNLILSSARLPDIGELAGAGIAGDSLVVRQKSQYADFQYIGLAKVGASTLMKQQTLFALAVTLAAWVAVMVATYQILKRITNPIRRLNRLMRKAELEEYQVYQQVKGRDEIAMLCRGYNQLITRTEQLIETNYKNELKVREAELKAIRMYINPHFLYNILEYISIISQSPEKAKYVPDVVQKLSGIFRFSITPGNIYVPLETELIFVEKYLQIHQYRFGERLGYSIDLPAMFRNVAVPRLILQPLVENSIIHGIDRLQSGGRIDIEVREEDYHLAIEIRNHATEPEEDLGAEDDSPTLPREGGGRGLGSGMDNVNDRIRHHFGSGYGVVLTRDAGSVTVKVTLPIQIWQGDEK</sequence>
<keyword evidence="5 7" id="KW-0472">Membrane</keyword>
<dbReference type="SUPFAM" id="SSF158472">
    <property type="entry name" value="HAMP domain-like"/>
    <property type="match status" value="1"/>
</dbReference>
<evidence type="ECO:0000259" key="8">
    <source>
        <dbReference type="PROSITE" id="PS50885"/>
    </source>
</evidence>
<dbReference type="SUPFAM" id="SSF55874">
    <property type="entry name" value="ATPase domain of HSP90 chaperone/DNA topoisomerase II/histidine kinase"/>
    <property type="match status" value="1"/>
</dbReference>
<evidence type="ECO:0000256" key="4">
    <source>
        <dbReference type="ARBA" id="ARBA00022679"/>
    </source>
</evidence>
<dbReference type="PANTHER" id="PTHR34220">
    <property type="entry name" value="SENSOR HISTIDINE KINASE YPDA"/>
    <property type="match status" value="1"/>
</dbReference>
<comment type="subcellular location">
    <subcellularLocation>
        <location evidence="1">Cell membrane</location>
        <topology evidence="1">Multi-pass membrane protein</topology>
    </subcellularLocation>
</comment>
<gene>
    <name evidence="9" type="ORF">ACFFJ8_35730</name>
</gene>
<dbReference type="EMBL" id="JBHLVF010000064">
    <property type="protein sequence ID" value="MFC0396688.1"/>
    <property type="molecule type" value="Genomic_DNA"/>
</dbReference>
<evidence type="ECO:0000256" key="6">
    <source>
        <dbReference type="SAM" id="MobiDB-lite"/>
    </source>
</evidence>
<dbReference type="InterPro" id="IPR036890">
    <property type="entry name" value="HATPase_C_sf"/>
</dbReference>
<keyword evidence="4" id="KW-0808">Transferase</keyword>
<dbReference type="GO" id="GO:0016301">
    <property type="term" value="F:kinase activity"/>
    <property type="evidence" value="ECO:0007669"/>
    <property type="project" value="UniProtKB-KW"/>
</dbReference>
<keyword evidence="10" id="KW-1185">Reference proteome</keyword>
<organism evidence="9 10">
    <name type="scientific">Paenibacillus mendelii</name>
    <dbReference type="NCBI Taxonomy" id="206163"/>
    <lineage>
        <taxon>Bacteria</taxon>
        <taxon>Bacillati</taxon>
        <taxon>Bacillota</taxon>
        <taxon>Bacilli</taxon>
        <taxon>Bacillales</taxon>
        <taxon>Paenibacillaceae</taxon>
        <taxon>Paenibacillus</taxon>
    </lineage>
</organism>
<dbReference type="PROSITE" id="PS50885">
    <property type="entry name" value="HAMP"/>
    <property type="match status" value="1"/>
</dbReference>
<feature type="domain" description="HAMP" evidence="8">
    <location>
        <begin position="303"/>
        <end position="355"/>
    </location>
</feature>
<accession>A0ABV6JQ72</accession>
<feature type="transmembrane region" description="Helical" evidence="7">
    <location>
        <begin position="18"/>
        <end position="38"/>
    </location>
</feature>
<dbReference type="InterPro" id="IPR003660">
    <property type="entry name" value="HAMP_dom"/>
</dbReference>
<dbReference type="Gene3D" id="6.10.340.10">
    <property type="match status" value="1"/>
</dbReference>
<reference evidence="9 10" key="1">
    <citation type="submission" date="2024-09" db="EMBL/GenBank/DDBJ databases">
        <authorList>
            <person name="Sun Q."/>
            <person name="Mori K."/>
        </authorList>
    </citation>
    <scope>NUCLEOTIDE SEQUENCE [LARGE SCALE GENOMIC DNA]</scope>
    <source>
        <strain evidence="9 10">CCM 4839</strain>
    </source>
</reference>
<evidence type="ECO:0000313" key="9">
    <source>
        <dbReference type="EMBL" id="MFC0396688.1"/>
    </source>
</evidence>
<name>A0ABV6JQ72_9BACL</name>
<dbReference type="PANTHER" id="PTHR34220:SF7">
    <property type="entry name" value="SENSOR HISTIDINE KINASE YPDA"/>
    <property type="match status" value="1"/>
</dbReference>
<dbReference type="Proteomes" id="UP001589818">
    <property type="component" value="Unassembled WGS sequence"/>
</dbReference>
<evidence type="ECO:0000256" key="7">
    <source>
        <dbReference type="SAM" id="Phobius"/>
    </source>
</evidence>
<keyword evidence="3" id="KW-0597">Phosphoprotein</keyword>
<dbReference type="InterPro" id="IPR010559">
    <property type="entry name" value="Sig_transdc_His_kin_internal"/>
</dbReference>
<proteinExistence type="predicted"/>
<comment type="caution">
    <text evidence="9">The sequence shown here is derived from an EMBL/GenBank/DDBJ whole genome shotgun (WGS) entry which is preliminary data.</text>
</comment>
<dbReference type="Pfam" id="PF06580">
    <property type="entry name" value="His_kinase"/>
    <property type="match status" value="1"/>
</dbReference>
<evidence type="ECO:0000256" key="3">
    <source>
        <dbReference type="ARBA" id="ARBA00022553"/>
    </source>
</evidence>
<feature type="compositionally biased region" description="Acidic residues" evidence="6">
    <location>
        <begin position="510"/>
        <end position="520"/>
    </location>
</feature>
<dbReference type="CDD" id="cd06225">
    <property type="entry name" value="HAMP"/>
    <property type="match status" value="1"/>
</dbReference>
<protein>
    <submittedName>
        <fullName evidence="9">Histidine kinase</fullName>
    </submittedName>
</protein>